<evidence type="ECO:0000313" key="2">
    <source>
        <dbReference type="EMBL" id="KAL0271417.1"/>
    </source>
</evidence>
<protein>
    <submittedName>
        <fullName evidence="2">Uncharacterized protein</fullName>
    </submittedName>
</protein>
<dbReference type="EMBL" id="JARGDH010000004">
    <property type="protein sequence ID" value="KAL0271417.1"/>
    <property type="molecule type" value="Genomic_DNA"/>
</dbReference>
<organism evidence="2">
    <name type="scientific">Menopon gallinae</name>
    <name type="common">poultry shaft louse</name>
    <dbReference type="NCBI Taxonomy" id="328185"/>
    <lineage>
        <taxon>Eukaryota</taxon>
        <taxon>Metazoa</taxon>
        <taxon>Ecdysozoa</taxon>
        <taxon>Arthropoda</taxon>
        <taxon>Hexapoda</taxon>
        <taxon>Insecta</taxon>
        <taxon>Pterygota</taxon>
        <taxon>Neoptera</taxon>
        <taxon>Paraneoptera</taxon>
        <taxon>Psocodea</taxon>
        <taxon>Troctomorpha</taxon>
        <taxon>Phthiraptera</taxon>
        <taxon>Amblycera</taxon>
        <taxon>Menoponidae</taxon>
        <taxon>Menopon</taxon>
    </lineage>
</organism>
<reference evidence="2" key="1">
    <citation type="journal article" date="2024" name="Gigascience">
        <title>Chromosome-level genome of the poultry shaft louse Menopon gallinae provides insight into the host-switching and adaptive evolution of parasitic lice.</title>
        <authorList>
            <person name="Xu Y."/>
            <person name="Ma L."/>
            <person name="Liu S."/>
            <person name="Liang Y."/>
            <person name="Liu Q."/>
            <person name="He Z."/>
            <person name="Tian L."/>
            <person name="Duan Y."/>
            <person name="Cai W."/>
            <person name="Li H."/>
            <person name="Song F."/>
        </authorList>
    </citation>
    <scope>NUCLEOTIDE SEQUENCE</scope>
    <source>
        <strain evidence="2">Cailab_2023a</strain>
    </source>
</reference>
<gene>
    <name evidence="2" type="ORF">PYX00_008522</name>
</gene>
<feature type="compositionally biased region" description="Polar residues" evidence="1">
    <location>
        <begin position="72"/>
        <end position="87"/>
    </location>
</feature>
<comment type="caution">
    <text evidence="2">The sequence shown here is derived from an EMBL/GenBank/DDBJ whole genome shotgun (WGS) entry which is preliminary data.</text>
</comment>
<name>A0AAW2HPI2_9NEOP</name>
<feature type="region of interest" description="Disordered" evidence="1">
    <location>
        <begin position="46"/>
        <end position="87"/>
    </location>
</feature>
<proteinExistence type="predicted"/>
<accession>A0AAW2HPI2</accession>
<dbReference type="AlphaFoldDB" id="A0AAW2HPI2"/>
<evidence type="ECO:0000256" key="1">
    <source>
        <dbReference type="SAM" id="MobiDB-lite"/>
    </source>
</evidence>
<sequence>MVRNRSGLGSITSVLVKLRGASDKILYFAHFRNRRSNRVRNLVKMTEVSPMPEAKPKSPLPGNYEEYPARPNSVSPAPSPQTGKDTF</sequence>